<dbReference type="PANTHER" id="PTHR31983">
    <property type="entry name" value="ENDO-1,3(4)-BETA-GLUCANASE 1"/>
    <property type="match status" value="1"/>
</dbReference>
<dbReference type="RefSeq" id="WP_045106575.1">
    <property type="nucleotide sequence ID" value="NZ_LN681225.1"/>
</dbReference>
<evidence type="ECO:0000256" key="7">
    <source>
        <dbReference type="ARBA" id="ARBA00023316"/>
    </source>
</evidence>
<dbReference type="GO" id="GO:0042973">
    <property type="term" value="F:glucan endo-1,3-beta-D-glucosidase activity"/>
    <property type="evidence" value="ECO:0007669"/>
    <property type="project" value="UniProtKB-EC"/>
</dbReference>
<evidence type="ECO:0000256" key="3">
    <source>
        <dbReference type="ARBA" id="ARBA00012780"/>
    </source>
</evidence>
<dbReference type="HOGENOM" id="CLU_298408_0_0_6"/>
<dbReference type="PROSITE" id="PS52008">
    <property type="entry name" value="GH81"/>
    <property type="match status" value="1"/>
</dbReference>
<comment type="catalytic activity">
    <reaction evidence="1">
        <text>Hydrolysis of (1-&gt;3)-beta-D-glucosidic linkages in (1-&gt;3)-beta-D-glucans.</text>
        <dbReference type="EC" id="3.2.1.39"/>
    </reaction>
</comment>
<dbReference type="InterPro" id="IPR005200">
    <property type="entry name" value="Endo-beta-glucanase"/>
</dbReference>
<dbReference type="OrthoDB" id="5480482at2"/>
<evidence type="ECO:0000256" key="1">
    <source>
        <dbReference type="ARBA" id="ARBA00000382"/>
    </source>
</evidence>
<protein>
    <recommendedName>
        <fullName evidence="3">glucan endo-1,3-beta-D-glucosidase</fullName>
        <ecNumber evidence="3">3.2.1.39</ecNumber>
    </recommendedName>
</protein>
<feature type="domain" description="Glycosyl hydrolase family 81 C-terminal" evidence="9">
    <location>
        <begin position="459"/>
        <end position="827"/>
    </location>
</feature>
<dbReference type="GO" id="GO:0052861">
    <property type="term" value="F:endo-1,3(4)-beta-glucanase activity"/>
    <property type="evidence" value="ECO:0007669"/>
    <property type="project" value="InterPro"/>
</dbReference>
<dbReference type="Pfam" id="PF17652">
    <property type="entry name" value="Glyco_hydro81C"/>
    <property type="match status" value="1"/>
</dbReference>
<keyword evidence="6 10" id="KW-0326">Glycosidase</keyword>
<dbReference type="STRING" id="449.LHA_2338"/>
<dbReference type="PANTHER" id="PTHR31983:SF0">
    <property type="entry name" value="GLUCAN ENDO-1,3-BETA-D-GLUCOSIDASE 2"/>
    <property type="match status" value="1"/>
</dbReference>
<sequence>MLEKKNKLLTVKNILSLTTIIFLSQSHVAHSATQLGQGIYYDDQQIAKLAQKYPGRVSKDAGYPLIDNYSTLKSIFRGSQFGLGNKPVTSGVWWTPLLAVDKPAGQIQDSDYLSPLLLIPNPLTVRLTEGGVSLGIPLQSAKIDNVHVDRGYYNTLDITVTTGDLAGTAPLVEEYSDWMVKAAWARNNSPLLSANIVEGSPFIFVEKKNNQATSYLRFNNSQDAKLLSQESGLSVFKTKNASDSGYRYYGYFTNPDGQTNSWKTSSGSVIVPINQGGSGNIVPGTTINISESNRYFSLAVIPASSDTTAIEMANQFKPYAYTFINNTFISYEYDKNNAQVVTHFNFDSKTVYANASLKKEPLVMLYPWQIKNMNSSEKNSCLFQDNCASNKGSIQTLKGTMHAYVVPGEVGQEGKSSFSTEVAFHGILPALPNRLSQTELDKIASYSFSLPPDPHLDSKNPWTDTYATGKLLSREAQLIKIANVLMGSTTTPNPQYKKIRDDLLANLKKQVTSFLTGLNYTDPCSDGSSNCSRPEGSWFYGYNNKWYTMMGFPSGFFTATTLTDHPFHWGYLVDGAATIAQFDKAWAKQYGAMVNLLIRDICNYRYQDQSTELTQFPHFRSFDPYAGLSSALGMPYSPDNINEEDSAEFMNLAQAIILWGLNTDGVSYDGDNTLPQTIVDTGLYLYTTEEQGLNHYHFNQNPDSGVFPTGWSNSATGQNYLLVGNVWGGKLDRSTYFCAGQPCYYQNLASNTLPISAGSLYLGYEPSFVTRAYNEDAKNPCSGDASNSAYCGTLLKYLALGDPVKASQYYTTYFDAQANTPDPGESKPSIYYWIENLKALGNLNKTLNADTPAFAAFGSGDRVYVVAYNNEASPASVNFYREGSFVCRLENIPPGEIKGGFCGEDVPEPPVVKYAYTVYLGYPFKTVLINNSISCPDPVTKNPACLVKNIAGPSVMTISGSNSNLCTLAISKEGAVSVTSDKSKGCYINSTPATPDKAGTINLPGGF</sequence>
<comment type="similarity">
    <text evidence="2">Belongs to the glycosyl hydrolase 81 family.</text>
</comment>
<evidence type="ECO:0000256" key="5">
    <source>
        <dbReference type="ARBA" id="ARBA00023277"/>
    </source>
</evidence>
<dbReference type="Proteomes" id="UP000032803">
    <property type="component" value="Chromosome I"/>
</dbReference>
<evidence type="ECO:0000256" key="4">
    <source>
        <dbReference type="ARBA" id="ARBA00022801"/>
    </source>
</evidence>
<dbReference type="GO" id="GO:0071555">
    <property type="term" value="P:cell wall organization"/>
    <property type="evidence" value="ECO:0007669"/>
    <property type="project" value="UniProtKB-KW"/>
</dbReference>
<evidence type="ECO:0000259" key="9">
    <source>
        <dbReference type="Pfam" id="PF17652"/>
    </source>
</evidence>
<dbReference type="KEGG" id="lha:LHA_2338"/>
<proteinExistence type="inferred from homology"/>
<reference evidence="11" key="1">
    <citation type="submission" date="2014-09" db="EMBL/GenBank/DDBJ databases">
        <authorList>
            <person name="Gomez-Valero L."/>
        </authorList>
    </citation>
    <scope>NUCLEOTIDE SEQUENCE [LARGE SCALE GENOMIC DNA]</scope>
    <source>
        <strain evidence="11">ATCC35250</strain>
    </source>
</reference>
<evidence type="ECO:0000313" key="11">
    <source>
        <dbReference type="Proteomes" id="UP000032803"/>
    </source>
</evidence>
<dbReference type="PATRIC" id="fig|449.7.peg.120"/>
<keyword evidence="11" id="KW-1185">Reference proteome</keyword>
<accession>A0A0A8UW82</accession>
<dbReference type="EC" id="3.2.1.39" evidence="3"/>
<dbReference type="AlphaFoldDB" id="A0A0A8UW82"/>
<gene>
    <name evidence="10" type="ORF">LHA_2338</name>
</gene>
<dbReference type="EMBL" id="LN681225">
    <property type="protein sequence ID" value="CEK11357.1"/>
    <property type="molecule type" value="Genomic_DNA"/>
</dbReference>
<evidence type="ECO:0000256" key="6">
    <source>
        <dbReference type="ARBA" id="ARBA00023295"/>
    </source>
</evidence>
<keyword evidence="8" id="KW-0624">Polysaccharide degradation</keyword>
<keyword evidence="7" id="KW-0961">Cell wall biogenesis/degradation</keyword>
<evidence type="ECO:0000256" key="2">
    <source>
        <dbReference type="ARBA" id="ARBA00010730"/>
    </source>
</evidence>
<evidence type="ECO:0000313" key="10">
    <source>
        <dbReference type="EMBL" id="CEK11357.1"/>
    </source>
</evidence>
<organism evidence="10 11">
    <name type="scientific">Legionella hackeliae</name>
    <dbReference type="NCBI Taxonomy" id="449"/>
    <lineage>
        <taxon>Bacteria</taxon>
        <taxon>Pseudomonadati</taxon>
        <taxon>Pseudomonadota</taxon>
        <taxon>Gammaproteobacteria</taxon>
        <taxon>Legionellales</taxon>
        <taxon>Legionellaceae</taxon>
        <taxon>Legionella</taxon>
    </lineage>
</organism>
<keyword evidence="5" id="KW-0119">Carbohydrate metabolism</keyword>
<dbReference type="InterPro" id="IPR040720">
    <property type="entry name" value="GH81_C"/>
</dbReference>
<evidence type="ECO:0000256" key="8">
    <source>
        <dbReference type="ARBA" id="ARBA00023326"/>
    </source>
</evidence>
<keyword evidence="4 10" id="KW-0378">Hydrolase</keyword>
<dbReference type="GO" id="GO:0000272">
    <property type="term" value="P:polysaccharide catabolic process"/>
    <property type="evidence" value="ECO:0007669"/>
    <property type="project" value="UniProtKB-KW"/>
</dbReference>
<name>A0A0A8UW82_LEGHA</name>